<feature type="domain" description="Zn(2)-C6 fungal-type" evidence="4">
    <location>
        <begin position="58"/>
        <end position="89"/>
    </location>
</feature>
<keyword evidence="1" id="KW-0479">Metal-binding</keyword>
<dbReference type="EMBL" id="CALTRL010006112">
    <property type="protein sequence ID" value="CAH7689651.1"/>
    <property type="molecule type" value="Genomic_DNA"/>
</dbReference>
<dbReference type="GO" id="GO:0003677">
    <property type="term" value="F:DNA binding"/>
    <property type="evidence" value="ECO:0007669"/>
    <property type="project" value="InterPro"/>
</dbReference>
<comment type="caution">
    <text evidence="5">The sequence shown here is derived from an EMBL/GenBank/DDBJ whole genome shotgun (WGS) entry which is preliminary data.</text>
</comment>
<evidence type="ECO:0000313" key="6">
    <source>
        <dbReference type="Proteomes" id="UP001153365"/>
    </source>
</evidence>
<dbReference type="InterPro" id="IPR001138">
    <property type="entry name" value="Zn2Cys6_DnaBD"/>
</dbReference>
<sequence length="809" mass="91185">MHSQINRSDFSANLSSYFDPSTSIKQAFDEQISLKPLVPYSEDQASQPKRARQRSSRACDACRKHKVKCLLRENGTCQNCFAACKPCTFETVGVKRERPPTKRDVELLNRRIQELERILGVISPSLDLKSLPRTADQARSIVRIISSQSNKTLTKEPPEMERLDLADLISTLRILDEFSPASDQPDSDNCPSEEVTALARKLAQTLRFEIPSSCSVNYVEERLIGLASIAELPSPDLADSLIDLFFKNVNPFENLLHKAEFMRLYTSGLAQTSRSFRGLCFSVFAAGSRFSLDPRVFHSPGNKSFNAQAVGALFLFSGLDLLANDLSPFTLYDLQSSALLCYFTCCSCSPLTAWSCIASWIRRVQATGAHRENSPRWKVSMMTDQLRKRAVWYLAYMEVQVCKSLGRSLTIKAQEMDLELPLCIDDDTLSKIDSITFNKSPDAVNNLTNSNLDMLTGNPSQKIWNAIYSMRKKHGYLLQEFSYVKRPPDISTSSRATLTAFLADMDVSLEQCISGGELYNNMDSPHEFLLNARLHFIIINTKIMTLRFLYGGDLSPVSLCLKDSNNLIDILDHISSRGLLESSASWIPYSVTPAALTLLSVAREKNLQISPIDRANAWAGVHRCINILNIMSSWSFIAERLSISINQLVQVCIDEELFIKPKENPENQKKRSADESISFVKSENDEATEETSKEELSYLFPDIGAPNRLSNEALKSQASNTMKFESSEQVRSKEYKADYIFKIPHTKLENILLEHPGRSLAYGIQSSSASSSRMQCSRNQENYFENDHCLDSEFNIAEEVLISDWFKYN</sequence>
<evidence type="ECO:0000259" key="4">
    <source>
        <dbReference type="PROSITE" id="PS50048"/>
    </source>
</evidence>
<evidence type="ECO:0000313" key="5">
    <source>
        <dbReference type="EMBL" id="CAH7689651.1"/>
    </source>
</evidence>
<dbReference type="PANTHER" id="PTHR46910">
    <property type="entry name" value="TRANSCRIPTION FACTOR PDR1"/>
    <property type="match status" value="1"/>
</dbReference>
<dbReference type="PROSITE" id="PS00463">
    <property type="entry name" value="ZN2_CY6_FUNGAL_1"/>
    <property type="match status" value="1"/>
</dbReference>
<dbReference type="Pfam" id="PF04082">
    <property type="entry name" value="Fungal_trans"/>
    <property type="match status" value="1"/>
</dbReference>
<accession>A0AAV0BQL4</accession>
<feature type="region of interest" description="Disordered" evidence="3">
    <location>
        <begin position="665"/>
        <end position="693"/>
    </location>
</feature>
<dbReference type="PANTHER" id="PTHR46910:SF1">
    <property type="entry name" value="MISCELLANEOUS ZN(II)2CYS6 TRANSCRIPTION FACTOR (EUROFUNG)-RELATED"/>
    <property type="match status" value="1"/>
</dbReference>
<dbReference type="SUPFAM" id="SSF57701">
    <property type="entry name" value="Zn2/Cys6 DNA-binding domain"/>
    <property type="match status" value="1"/>
</dbReference>
<dbReference type="Proteomes" id="UP001153365">
    <property type="component" value="Unassembled WGS sequence"/>
</dbReference>
<protein>
    <submittedName>
        <fullName evidence="5">Fungal-specific transcription factor domain-domain-containing protein</fullName>
    </submittedName>
</protein>
<dbReference type="AlphaFoldDB" id="A0AAV0BQL4"/>
<keyword evidence="6" id="KW-1185">Reference proteome</keyword>
<organism evidence="5 6">
    <name type="scientific">Phakopsora pachyrhizi</name>
    <name type="common">Asian soybean rust disease fungus</name>
    <dbReference type="NCBI Taxonomy" id="170000"/>
    <lineage>
        <taxon>Eukaryota</taxon>
        <taxon>Fungi</taxon>
        <taxon>Dikarya</taxon>
        <taxon>Basidiomycota</taxon>
        <taxon>Pucciniomycotina</taxon>
        <taxon>Pucciniomycetes</taxon>
        <taxon>Pucciniales</taxon>
        <taxon>Phakopsoraceae</taxon>
        <taxon>Phakopsora</taxon>
    </lineage>
</organism>
<dbReference type="InterPro" id="IPR050987">
    <property type="entry name" value="AtrR-like"/>
</dbReference>
<dbReference type="GO" id="GO:0006351">
    <property type="term" value="P:DNA-templated transcription"/>
    <property type="evidence" value="ECO:0007669"/>
    <property type="project" value="InterPro"/>
</dbReference>
<dbReference type="CDD" id="cd00067">
    <property type="entry name" value="GAL4"/>
    <property type="match status" value="1"/>
</dbReference>
<dbReference type="PROSITE" id="PS50048">
    <property type="entry name" value="ZN2_CY6_FUNGAL_2"/>
    <property type="match status" value="1"/>
</dbReference>
<feature type="compositionally biased region" description="Basic and acidic residues" evidence="3">
    <location>
        <begin position="665"/>
        <end position="674"/>
    </location>
</feature>
<dbReference type="GO" id="GO:0000981">
    <property type="term" value="F:DNA-binding transcription factor activity, RNA polymerase II-specific"/>
    <property type="evidence" value="ECO:0007669"/>
    <property type="project" value="InterPro"/>
</dbReference>
<dbReference type="InterPro" id="IPR007219">
    <property type="entry name" value="XnlR_reg_dom"/>
</dbReference>
<dbReference type="InterPro" id="IPR036864">
    <property type="entry name" value="Zn2-C6_fun-type_DNA-bd_sf"/>
</dbReference>
<dbReference type="SMART" id="SM00906">
    <property type="entry name" value="Fungal_trans"/>
    <property type="match status" value="1"/>
</dbReference>
<reference evidence="5" key="1">
    <citation type="submission" date="2022-06" db="EMBL/GenBank/DDBJ databases">
        <authorList>
            <consortium name="SYNGENTA / RWTH Aachen University"/>
        </authorList>
    </citation>
    <scope>NUCLEOTIDE SEQUENCE</scope>
</reference>
<dbReference type="CDD" id="cd12148">
    <property type="entry name" value="fungal_TF_MHR"/>
    <property type="match status" value="1"/>
</dbReference>
<proteinExistence type="predicted"/>
<keyword evidence="2" id="KW-0539">Nucleus</keyword>
<dbReference type="GO" id="GO:0008270">
    <property type="term" value="F:zinc ion binding"/>
    <property type="evidence" value="ECO:0007669"/>
    <property type="project" value="InterPro"/>
</dbReference>
<gene>
    <name evidence="5" type="ORF">PPACK8108_LOCUS24780</name>
</gene>
<dbReference type="Gene3D" id="4.10.240.10">
    <property type="entry name" value="Zn(2)-C6 fungal-type DNA-binding domain"/>
    <property type="match status" value="1"/>
</dbReference>
<evidence type="ECO:0000256" key="2">
    <source>
        <dbReference type="ARBA" id="ARBA00023242"/>
    </source>
</evidence>
<name>A0AAV0BQL4_PHAPC</name>
<evidence type="ECO:0000256" key="3">
    <source>
        <dbReference type="SAM" id="MobiDB-lite"/>
    </source>
</evidence>
<dbReference type="SMART" id="SM00066">
    <property type="entry name" value="GAL4"/>
    <property type="match status" value="1"/>
</dbReference>
<evidence type="ECO:0000256" key="1">
    <source>
        <dbReference type="ARBA" id="ARBA00022723"/>
    </source>
</evidence>